<feature type="transmembrane region" description="Helical" evidence="6">
    <location>
        <begin position="264"/>
        <end position="283"/>
    </location>
</feature>
<proteinExistence type="inferred from homology"/>
<dbReference type="Proteomes" id="UP001549773">
    <property type="component" value="Unassembled WGS sequence"/>
</dbReference>
<dbReference type="PANTHER" id="PTHR21716:SF4">
    <property type="entry name" value="TRANSMEMBRANE PROTEIN 245"/>
    <property type="match status" value="1"/>
</dbReference>
<reference evidence="7 8" key="1">
    <citation type="submission" date="2024-07" db="EMBL/GenBank/DDBJ databases">
        <title>The genome sequence of type strain Sediminicola luteus GDMCC 1.2596T.</title>
        <authorList>
            <person name="Liu Y."/>
        </authorList>
    </citation>
    <scope>NUCLEOTIDE SEQUENCE [LARGE SCALE GENOMIC DNA]</scope>
    <source>
        <strain evidence="7 8">GDMCC 1.2596</strain>
    </source>
</reference>
<keyword evidence="8" id="KW-1185">Reference proteome</keyword>
<keyword evidence="5 6" id="KW-0472">Membrane</keyword>
<comment type="caution">
    <text evidence="7">The sequence shown here is derived from an EMBL/GenBank/DDBJ whole genome shotgun (WGS) entry which is preliminary data.</text>
</comment>
<gene>
    <name evidence="7" type="ORF">ABXZ32_13580</name>
</gene>
<feature type="transmembrane region" description="Helical" evidence="6">
    <location>
        <begin position="136"/>
        <end position="161"/>
    </location>
</feature>
<dbReference type="EMBL" id="JBEWYP010000008">
    <property type="protein sequence ID" value="MET7030434.1"/>
    <property type="molecule type" value="Genomic_DNA"/>
</dbReference>
<dbReference type="PANTHER" id="PTHR21716">
    <property type="entry name" value="TRANSMEMBRANE PROTEIN"/>
    <property type="match status" value="1"/>
</dbReference>
<keyword evidence="3 6" id="KW-0812">Transmembrane</keyword>
<protein>
    <submittedName>
        <fullName evidence="7">AI-2E family transporter</fullName>
    </submittedName>
</protein>
<evidence type="ECO:0000256" key="3">
    <source>
        <dbReference type="ARBA" id="ARBA00022692"/>
    </source>
</evidence>
<evidence type="ECO:0000256" key="6">
    <source>
        <dbReference type="SAM" id="Phobius"/>
    </source>
</evidence>
<feature type="transmembrane region" description="Helical" evidence="6">
    <location>
        <begin position="32"/>
        <end position="50"/>
    </location>
</feature>
<evidence type="ECO:0000313" key="8">
    <source>
        <dbReference type="Proteomes" id="UP001549773"/>
    </source>
</evidence>
<sequence>MNSIHPKVIRQIFVLILIVLMGTLIFREMLPYLSGVLGAITLFFILRNFMGTLIKKGWNADWAAALLLFLSFFCILVPVAGIALMLGNKVGTITNKPQEFVKKTEGLLSKWESQIGFEFTSSIDTSEISSWLSDNLFSFAGGTFNIILSLGIMYLLLFYMLTNRRMLRQSLFEYIPINNDNLKIISTECEKMVKSNALGIPLVAVVQGIVALIGFFIFQIEDPFFWFTIVAVGSIIPFVGTLIGILPVFLLTLSTGTPFQAWGILLYGIIVVGSSDNIVRLYVLRKLDDVHPLITLIGVIVGVPLFGFIGLIFGPLMISLFLVVLRIYKIEYGQSKEDKTHL</sequence>
<comment type="subcellular location">
    <subcellularLocation>
        <location evidence="1">Membrane</location>
        <topology evidence="1">Multi-pass membrane protein</topology>
    </subcellularLocation>
</comment>
<evidence type="ECO:0000256" key="5">
    <source>
        <dbReference type="ARBA" id="ARBA00023136"/>
    </source>
</evidence>
<evidence type="ECO:0000313" key="7">
    <source>
        <dbReference type="EMBL" id="MET7030434.1"/>
    </source>
</evidence>
<keyword evidence="4 6" id="KW-1133">Transmembrane helix</keyword>
<feature type="transmembrane region" description="Helical" evidence="6">
    <location>
        <begin position="7"/>
        <end position="26"/>
    </location>
</feature>
<dbReference type="InterPro" id="IPR002549">
    <property type="entry name" value="AI-2E-like"/>
</dbReference>
<comment type="similarity">
    <text evidence="2">Belongs to the autoinducer-2 exporter (AI-2E) (TC 2.A.86) family.</text>
</comment>
<organism evidence="7 8">
    <name type="scientific">Sediminicola luteus</name>
    <dbReference type="NCBI Taxonomy" id="319238"/>
    <lineage>
        <taxon>Bacteria</taxon>
        <taxon>Pseudomonadati</taxon>
        <taxon>Bacteroidota</taxon>
        <taxon>Flavobacteriia</taxon>
        <taxon>Flavobacteriales</taxon>
        <taxon>Flavobacteriaceae</taxon>
        <taxon>Sediminicola</taxon>
    </lineage>
</organism>
<dbReference type="RefSeq" id="WP_354619230.1">
    <property type="nucleotide sequence ID" value="NZ_JBEWYP010000008.1"/>
</dbReference>
<name>A0ABV2U1L0_9FLAO</name>
<feature type="transmembrane region" description="Helical" evidence="6">
    <location>
        <begin position="295"/>
        <end position="328"/>
    </location>
</feature>
<evidence type="ECO:0000256" key="1">
    <source>
        <dbReference type="ARBA" id="ARBA00004141"/>
    </source>
</evidence>
<feature type="transmembrane region" description="Helical" evidence="6">
    <location>
        <begin position="224"/>
        <end position="252"/>
    </location>
</feature>
<feature type="transmembrane region" description="Helical" evidence="6">
    <location>
        <begin position="62"/>
        <end position="86"/>
    </location>
</feature>
<feature type="transmembrane region" description="Helical" evidence="6">
    <location>
        <begin position="198"/>
        <end position="218"/>
    </location>
</feature>
<dbReference type="Pfam" id="PF01594">
    <property type="entry name" value="AI-2E_transport"/>
    <property type="match status" value="1"/>
</dbReference>
<accession>A0ABV2U1L0</accession>
<evidence type="ECO:0000256" key="4">
    <source>
        <dbReference type="ARBA" id="ARBA00022989"/>
    </source>
</evidence>
<evidence type="ECO:0000256" key="2">
    <source>
        <dbReference type="ARBA" id="ARBA00009773"/>
    </source>
</evidence>